<proteinExistence type="predicted"/>
<gene>
    <name evidence="1" type="ORF">ACH46_10700</name>
</gene>
<dbReference type="InterPro" id="IPR016084">
    <property type="entry name" value="Haem_Oase-like_multi-hlx"/>
</dbReference>
<dbReference type="EMBL" id="CP011853">
    <property type="protein sequence ID" value="ALG84882.1"/>
    <property type="molecule type" value="Genomic_DNA"/>
</dbReference>
<protein>
    <recommendedName>
        <fullName evidence="3">Iron-containing redox enzyme family protein</fullName>
    </recommendedName>
</protein>
<dbReference type="Proteomes" id="UP000063789">
    <property type="component" value="Chromosome"/>
</dbReference>
<dbReference type="Pfam" id="PF14518">
    <property type="entry name" value="Haem_oxygenas_2"/>
    <property type="match status" value="1"/>
</dbReference>
<dbReference type="Gene3D" id="1.20.910.10">
    <property type="entry name" value="Heme oxygenase-like"/>
    <property type="match status" value="1"/>
</dbReference>
<name>A0A0N9NBG5_9ACTN</name>
<sequence length="329" mass="36150">MPLPVPRGPISRALVDHLTSPTPDPGVILASVDDLPAQILHDEDVQISLAMLYELHLRGIVGVDDSAEWDPDLIRARAVIERRLAADLEALIGPVEDPGDVATELFRLGAHDGGPPLSAHLAFNGSIDQFREWVIHRSLNQLRESDVHTFGIPRLHGAPKAGLIEVQIDEYGNGHVDYMHATLWATMMRGIGLDSDYAAYIDQIPAPSLAVVNTLSYLGLHRGLVRELMGHLCMVETTSALPCRAYSRGLRRLGFGSDVRRFFDEHVEADSVHEQLVIRRVAVPLGDSPAARIALIRGARICAAVENIAADHIWQSWERGTTSLRPVTR</sequence>
<dbReference type="SMART" id="SM01236">
    <property type="entry name" value="Haem_oxygenase_2"/>
    <property type="match status" value="1"/>
</dbReference>
<dbReference type="STRING" id="1136941.ACH46_10700"/>
<reference evidence="2" key="1">
    <citation type="submission" date="2015-06" db="EMBL/GenBank/DDBJ databases">
        <title>Complete genome sequence and metabolic analysis of phthalate degradation pathway in Gordonia sp. QH-11.</title>
        <authorList>
            <person name="Jin D."/>
            <person name="Kong X."/>
            <person name="Bai Z."/>
        </authorList>
    </citation>
    <scope>NUCLEOTIDE SEQUENCE [LARGE SCALE GENOMIC DNA]</scope>
    <source>
        <strain evidence="2">QH-11</strain>
    </source>
</reference>
<evidence type="ECO:0000313" key="2">
    <source>
        <dbReference type="Proteomes" id="UP000063789"/>
    </source>
</evidence>
<accession>A0A0N9NBG5</accession>
<dbReference type="SUPFAM" id="SSF48613">
    <property type="entry name" value="Heme oxygenase-like"/>
    <property type="match status" value="1"/>
</dbReference>
<dbReference type="AlphaFoldDB" id="A0A0N9NBG5"/>
<reference evidence="1 2" key="2">
    <citation type="journal article" date="2017" name="Int. J. Syst. Evol. Microbiol.">
        <title>Gordonia phthalatica sp. nov., a di-n-butyl phthalate-degrading bacterium isolated from activated sludge.</title>
        <authorList>
            <person name="Jin D."/>
            <person name="Kong X."/>
            <person name="Jia M."/>
            <person name="Yu X."/>
            <person name="Wang X."/>
            <person name="Zhuang X."/>
            <person name="Deng Y."/>
            <person name="Bai Z."/>
        </authorList>
    </citation>
    <scope>NUCLEOTIDE SEQUENCE [LARGE SCALE GENOMIC DNA]</scope>
    <source>
        <strain evidence="1 2">QH-11</strain>
    </source>
</reference>
<keyword evidence="2" id="KW-1185">Reference proteome</keyword>
<evidence type="ECO:0000313" key="1">
    <source>
        <dbReference type="EMBL" id="ALG84882.1"/>
    </source>
</evidence>
<evidence type="ECO:0008006" key="3">
    <source>
        <dbReference type="Google" id="ProtNLM"/>
    </source>
</evidence>
<dbReference type="KEGG" id="goq:ACH46_10700"/>
<dbReference type="OrthoDB" id="252872at2"/>
<dbReference type="PATRIC" id="fig|1136941.3.peg.2176"/>
<organism evidence="1 2">
    <name type="scientific">Gordonia phthalatica</name>
    <dbReference type="NCBI Taxonomy" id="1136941"/>
    <lineage>
        <taxon>Bacteria</taxon>
        <taxon>Bacillati</taxon>
        <taxon>Actinomycetota</taxon>
        <taxon>Actinomycetes</taxon>
        <taxon>Mycobacteriales</taxon>
        <taxon>Gordoniaceae</taxon>
        <taxon>Gordonia</taxon>
    </lineage>
</organism>